<feature type="transmembrane region" description="Helical" evidence="1">
    <location>
        <begin position="45"/>
        <end position="64"/>
    </location>
</feature>
<name>A0A8J2ZUV2_9BACL</name>
<accession>A0A8J2ZUV2</accession>
<keyword evidence="1" id="KW-1133">Transmembrane helix</keyword>
<dbReference type="Proteomes" id="UP000656813">
    <property type="component" value="Unassembled WGS sequence"/>
</dbReference>
<sequence length="70" mass="8456">MEAKNKTKKKFNYWYILLIIPFITTLWPGLYAFDHPRLFGIPFFYWYQLAMVIITAIFTAIVYIKVKDTE</sequence>
<evidence type="ECO:0008006" key="4">
    <source>
        <dbReference type="Google" id="ProtNLM"/>
    </source>
</evidence>
<proteinExistence type="predicted"/>
<reference evidence="2" key="1">
    <citation type="journal article" date="2014" name="Int. J. Syst. Evol. Microbiol.">
        <title>Complete genome sequence of Corynebacterium casei LMG S-19264T (=DSM 44701T), isolated from a smear-ripened cheese.</title>
        <authorList>
            <consortium name="US DOE Joint Genome Institute (JGI-PGF)"/>
            <person name="Walter F."/>
            <person name="Albersmeier A."/>
            <person name="Kalinowski J."/>
            <person name="Ruckert C."/>
        </authorList>
    </citation>
    <scope>NUCLEOTIDE SEQUENCE</scope>
    <source>
        <strain evidence="2">CGMCC 1.12777</strain>
    </source>
</reference>
<dbReference type="AlphaFoldDB" id="A0A8J2ZUV2"/>
<evidence type="ECO:0000313" key="3">
    <source>
        <dbReference type="Proteomes" id="UP000656813"/>
    </source>
</evidence>
<dbReference type="EMBL" id="BMFV01000009">
    <property type="protein sequence ID" value="GGH80109.1"/>
    <property type="molecule type" value="Genomic_DNA"/>
</dbReference>
<organism evidence="2 3">
    <name type="scientific">Pullulanibacillus pueri</name>
    <dbReference type="NCBI Taxonomy" id="1437324"/>
    <lineage>
        <taxon>Bacteria</taxon>
        <taxon>Bacillati</taxon>
        <taxon>Bacillota</taxon>
        <taxon>Bacilli</taxon>
        <taxon>Bacillales</taxon>
        <taxon>Sporolactobacillaceae</taxon>
        <taxon>Pullulanibacillus</taxon>
    </lineage>
</organism>
<feature type="transmembrane region" description="Helical" evidence="1">
    <location>
        <begin position="12"/>
        <end position="33"/>
    </location>
</feature>
<keyword evidence="1" id="KW-0472">Membrane</keyword>
<reference evidence="2" key="2">
    <citation type="submission" date="2020-09" db="EMBL/GenBank/DDBJ databases">
        <authorList>
            <person name="Sun Q."/>
            <person name="Zhou Y."/>
        </authorList>
    </citation>
    <scope>NUCLEOTIDE SEQUENCE</scope>
    <source>
        <strain evidence="2">CGMCC 1.12777</strain>
    </source>
</reference>
<keyword evidence="1" id="KW-0812">Transmembrane</keyword>
<dbReference type="InterPro" id="IPR021741">
    <property type="entry name" value="DUF3311"/>
</dbReference>
<dbReference type="Pfam" id="PF11755">
    <property type="entry name" value="DUF3311"/>
    <property type="match status" value="1"/>
</dbReference>
<protein>
    <recommendedName>
        <fullName evidence="4">DUF3311 domain-containing protein</fullName>
    </recommendedName>
</protein>
<evidence type="ECO:0000313" key="2">
    <source>
        <dbReference type="EMBL" id="GGH80109.1"/>
    </source>
</evidence>
<comment type="caution">
    <text evidence="2">The sequence shown here is derived from an EMBL/GenBank/DDBJ whole genome shotgun (WGS) entry which is preliminary data.</text>
</comment>
<dbReference type="RefSeq" id="WP_188496880.1">
    <property type="nucleotide sequence ID" value="NZ_BMFV01000009.1"/>
</dbReference>
<keyword evidence="3" id="KW-1185">Reference proteome</keyword>
<evidence type="ECO:0000256" key="1">
    <source>
        <dbReference type="SAM" id="Phobius"/>
    </source>
</evidence>
<gene>
    <name evidence="2" type="ORF">GCM10007096_16030</name>
</gene>